<reference evidence="2" key="2">
    <citation type="submission" date="2010-02" db="EMBL/GenBank/DDBJ databases">
        <title>Complete genome sequence of Marinobacter adhaerens type strain (HP15).</title>
        <authorList>
            <person name="Gaerdes A.A.M."/>
            <person name="Kaeppel E."/>
            <person name="Shezad A."/>
            <person name="Seebah S."/>
            <person name="Teeling H."/>
            <person name="Yarza P."/>
            <person name="Gloeckner F.O."/>
            <person name="Ullrich M.S."/>
        </authorList>
    </citation>
    <scope>NUCLEOTIDE SEQUENCE [LARGE SCALE GENOMIC DNA]</scope>
    <source>
        <strain evidence="2">DSM 23420 / HP15</strain>
        <plasmid evidence="2">Plasmid pHP-187</plasmid>
    </source>
</reference>
<protein>
    <submittedName>
        <fullName evidence="1">Uncharacterized protein</fullName>
    </submittedName>
</protein>
<reference evidence="1 2" key="1">
    <citation type="journal article" date="2010" name="Stand. Genomic Sci.">
        <title>Complete genome sequence of Marinobacter adhaerens type strain (HP15), a diatom-interacting marine microorganism.</title>
        <authorList>
            <person name="Gardes A."/>
            <person name="Kaeppel E."/>
            <person name="Shehzad A."/>
            <person name="Seebah S."/>
            <person name="Teeling H."/>
            <person name="Yarza P."/>
            <person name="Glockner F.O."/>
            <person name="Grossart H.P."/>
            <person name="Ullrich M.S."/>
        </authorList>
    </citation>
    <scope>NUCLEOTIDE SEQUENCE [LARGE SCALE GENOMIC DNA]</scope>
    <source>
        <strain evidence="2">DSM 23420 / HP15</strain>
        <plasmid evidence="2">Plasmid pHP-187</plasmid>
    </source>
</reference>
<dbReference type="KEGG" id="mad:HP15_p187g130"/>
<proteinExistence type="predicted"/>
<keyword evidence="1" id="KW-0614">Plasmid</keyword>
<accession>E4PS92</accession>
<geneLocation type="plasmid" evidence="1 2">
    <name>pHP-187</name>
</geneLocation>
<name>E4PS92_MARAH</name>
<evidence type="ECO:0000313" key="1">
    <source>
        <dbReference type="EMBL" id="ADQ00127.1"/>
    </source>
</evidence>
<organism evidence="1 2">
    <name type="scientific">Marinobacter adhaerens (strain DSM 23420 / HP15)</name>
    <dbReference type="NCBI Taxonomy" id="225937"/>
    <lineage>
        <taxon>Bacteria</taxon>
        <taxon>Pseudomonadati</taxon>
        <taxon>Pseudomonadota</taxon>
        <taxon>Gammaproteobacteria</taxon>
        <taxon>Pseudomonadales</taxon>
        <taxon>Marinobacteraceae</taxon>
        <taxon>Marinobacter</taxon>
    </lineage>
</organism>
<gene>
    <name evidence="1" type="ordered locus">HP15_p187g130</name>
</gene>
<sequence>MANCHDDRKLTDDCELLWSPTGAHFLYRCEDSSRLELITASDIQANRYRRAGHPHARLDRDSLAYALFRHPLLSRVMTVEAWDRAAVGLGSLYRRTKQRSNNRLARPLFKSTPLDLPAELAAQRLIILSCFSGIENIPAQIELTEVLIAHQANQAVRPSQFQKVSLKSPGWADQAHQRTPQNLQEELEFVASLMAKLSTITKLPCKRRLLMIARHTDLSMQRSLVSQQTRPSS</sequence>
<dbReference type="AlphaFoldDB" id="E4PS92"/>
<evidence type="ECO:0000313" key="2">
    <source>
        <dbReference type="Proteomes" id="UP000007077"/>
    </source>
</evidence>
<dbReference type="Proteomes" id="UP000007077">
    <property type="component" value="Plasmid pHP-187"/>
</dbReference>
<dbReference type="EMBL" id="CP001980">
    <property type="protein sequence ID" value="ADQ00127.1"/>
    <property type="molecule type" value="Genomic_DNA"/>
</dbReference>
<dbReference type="HOGENOM" id="CLU_1188814_0_0_6"/>